<keyword evidence="7" id="KW-0456">Lyase</keyword>
<evidence type="ECO:0000256" key="8">
    <source>
        <dbReference type="ARBA" id="ARBA00025049"/>
    </source>
</evidence>
<dbReference type="PANTHER" id="PTHR30272:SF1">
    <property type="entry name" value="3-HYDROXYACYL-[ACYL-CARRIER-PROTEIN] DEHYDRATASE"/>
    <property type="match status" value="1"/>
</dbReference>
<evidence type="ECO:0000256" key="1">
    <source>
        <dbReference type="ARBA" id="ARBA00004496"/>
    </source>
</evidence>
<reference evidence="10" key="1">
    <citation type="submission" date="2020-10" db="EMBL/GenBank/DDBJ databases">
        <title>Unveiling of a novel bifunctional photoreceptor, Dualchrome1, isolated from a cosmopolitan green alga.</title>
        <authorList>
            <person name="Suzuki S."/>
            <person name="Kawachi M."/>
        </authorList>
    </citation>
    <scope>NUCLEOTIDE SEQUENCE</scope>
    <source>
        <strain evidence="10">NIES 2893</strain>
    </source>
</reference>
<evidence type="ECO:0000256" key="9">
    <source>
        <dbReference type="SAM" id="MobiDB-lite"/>
    </source>
</evidence>
<comment type="subcellular location">
    <subcellularLocation>
        <location evidence="1">Cytoplasm</location>
    </subcellularLocation>
</comment>
<proteinExistence type="inferred from homology"/>
<gene>
    <name evidence="10" type="ORF">PPROV_000977700</name>
</gene>
<evidence type="ECO:0000256" key="6">
    <source>
        <dbReference type="ARBA" id="ARBA00023098"/>
    </source>
</evidence>
<evidence type="ECO:0000256" key="3">
    <source>
        <dbReference type="ARBA" id="ARBA00022490"/>
    </source>
</evidence>
<sequence length="222" mass="24011">MSAPRSLNVRSSARGTPRASRGASARSTTREARHSRHALIYAASTSVTDTSVAAAPEAGLPIEKAGPNFTPVLDACAIQQILPHRYPFLLVDKVIEMERGSHAVAVKNVSMNEQFFTGHFPQRPIMPGVLQVEAMAQVGGLVLLDEAEDGDGTGTKQQFFFGGVDSCRFRKPVVPGDVLHMKVELIKLQKRFGIAKMKGTCYVGEDVTCEAELMLVLGKEES</sequence>
<name>A0A830I1M0_9CHLO</name>
<dbReference type="GO" id="GO:0005737">
    <property type="term" value="C:cytoplasm"/>
    <property type="evidence" value="ECO:0007669"/>
    <property type="project" value="UniProtKB-SubCell"/>
</dbReference>
<comment type="caution">
    <text evidence="10">The sequence shown here is derived from an EMBL/GenBank/DDBJ whole genome shotgun (WGS) entry which is preliminary data.</text>
</comment>
<dbReference type="CDD" id="cd01288">
    <property type="entry name" value="FabZ"/>
    <property type="match status" value="1"/>
</dbReference>
<dbReference type="InterPro" id="IPR010084">
    <property type="entry name" value="FabZ"/>
</dbReference>
<keyword evidence="3" id="KW-0963">Cytoplasm</keyword>
<keyword evidence="6" id="KW-0443">Lipid metabolism</keyword>
<dbReference type="SUPFAM" id="SSF54637">
    <property type="entry name" value="Thioesterase/thiol ester dehydrase-isomerase"/>
    <property type="match status" value="1"/>
</dbReference>
<feature type="region of interest" description="Disordered" evidence="9">
    <location>
        <begin position="1"/>
        <end position="34"/>
    </location>
</feature>
<dbReference type="EC" id="4.2.1.59" evidence="2"/>
<dbReference type="PANTHER" id="PTHR30272">
    <property type="entry name" value="3-HYDROXYACYL-[ACYL-CARRIER-PROTEIN] DEHYDRATASE"/>
    <property type="match status" value="1"/>
</dbReference>
<dbReference type="Proteomes" id="UP000660262">
    <property type="component" value="Unassembled WGS sequence"/>
</dbReference>
<dbReference type="GO" id="GO:0019171">
    <property type="term" value="F:(3R)-hydroxyacyl-[acyl-carrier-protein] dehydratase activity"/>
    <property type="evidence" value="ECO:0007669"/>
    <property type="project" value="UniProtKB-EC"/>
</dbReference>
<keyword evidence="5" id="KW-0441">Lipid A biosynthesis</keyword>
<dbReference type="GO" id="GO:0016020">
    <property type="term" value="C:membrane"/>
    <property type="evidence" value="ECO:0007669"/>
    <property type="project" value="GOC"/>
</dbReference>
<dbReference type="Gene3D" id="3.10.129.10">
    <property type="entry name" value="Hotdog Thioesterase"/>
    <property type="match status" value="1"/>
</dbReference>
<dbReference type="OrthoDB" id="4155at2759"/>
<evidence type="ECO:0000256" key="2">
    <source>
        <dbReference type="ARBA" id="ARBA00013167"/>
    </source>
</evidence>
<dbReference type="HAMAP" id="MF_00406">
    <property type="entry name" value="FabZ"/>
    <property type="match status" value="1"/>
</dbReference>
<dbReference type="NCBIfam" id="TIGR01750">
    <property type="entry name" value="fabZ"/>
    <property type="match status" value="1"/>
</dbReference>
<keyword evidence="11" id="KW-1185">Reference proteome</keyword>
<dbReference type="InterPro" id="IPR013114">
    <property type="entry name" value="FabA_FabZ"/>
</dbReference>
<evidence type="ECO:0000313" key="10">
    <source>
        <dbReference type="EMBL" id="GHP11047.1"/>
    </source>
</evidence>
<dbReference type="EMBL" id="BNJQ01000032">
    <property type="protein sequence ID" value="GHP11047.1"/>
    <property type="molecule type" value="Genomic_DNA"/>
</dbReference>
<dbReference type="FunFam" id="3.10.129.10:FF:000001">
    <property type="entry name" value="3-hydroxyacyl-[acyl-carrier-protein] dehydratase FabZ"/>
    <property type="match status" value="1"/>
</dbReference>
<evidence type="ECO:0000313" key="11">
    <source>
        <dbReference type="Proteomes" id="UP000660262"/>
    </source>
</evidence>
<dbReference type="Pfam" id="PF07977">
    <property type="entry name" value="FabA"/>
    <property type="match status" value="1"/>
</dbReference>
<accession>A0A830I1M0</accession>
<keyword evidence="4" id="KW-0444">Lipid biosynthesis</keyword>
<dbReference type="InterPro" id="IPR029069">
    <property type="entry name" value="HotDog_dom_sf"/>
</dbReference>
<organism evidence="10 11">
    <name type="scientific">Pycnococcus provasolii</name>
    <dbReference type="NCBI Taxonomy" id="41880"/>
    <lineage>
        <taxon>Eukaryota</taxon>
        <taxon>Viridiplantae</taxon>
        <taxon>Chlorophyta</taxon>
        <taxon>Pseudoscourfieldiophyceae</taxon>
        <taxon>Pseudoscourfieldiales</taxon>
        <taxon>Pycnococcaceae</taxon>
        <taxon>Pycnococcus</taxon>
    </lineage>
</organism>
<evidence type="ECO:0000256" key="7">
    <source>
        <dbReference type="ARBA" id="ARBA00023239"/>
    </source>
</evidence>
<dbReference type="GO" id="GO:0009245">
    <property type="term" value="P:lipid A biosynthetic process"/>
    <property type="evidence" value="ECO:0007669"/>
    <property type="project" value="UniProtKB-KW"/>
</dbReference>
<comment type="function">
    <text evidence="8">Involved in unsaturated fatty acids biosynthesis. Catalyzes the dehydration of short chain beta-hydroxyacyl-ACPs and long chain saturated and unsaturated beta-hydroxyacyl-ACPs.</text>
</comment>
<dbReference type="GO" id="GO:0006633">
    <property type="term" value="P:fatty acid biosynthetic process"/>
    <property type="evidence" value="ECO:0007669"/>
    <property type="project" value="InterPro"/>
</dbReference>
<evidence type="ECO:0000256" key="5">
    <source>
        <dbReference type="ARBA" id="ARBA00022556"/>
    </source>
</evidence>
<dbReference type="AlphaFoldDB" id="A0A830I1M0"/>
<evidence type="ECO:0000256" key="4">
    <source>
        <dbReference type="ARBA" id="ARBA00022516"/>
    </source>
</evidence>
<dbReference type="NCBIfam" id="NF000582">
    <property type="entry name" value="PRK00006.1"/>
    <property type="match status" value="1"/>
</dbReference>
<protein>
    <recommendedName>
        <fullName evidence="2">3-hydroxyacyl-[acyl-carrier-protein] dehydratase</fullName>
        <ecNumber evidence="2">4.2.1.59</ecNumber>
    </recommendedName>
</protein>